<dbReference type="EMBL" id="AP003368">
    <property type="protein sequence ID" value="BAD53280.1"/>
    <property type="molecule type" value="Genomic_DNA"/>
</dbReference>
<gene>
    <name evidence="2" type="primary">B1100D10.17</name>
</gene>
<feature type="compositionally biased region" description="Basic residues" evidence="1">
    <location>
        <begin position="121"/>
        <end position="131"/>
    </location>
</feature>
<name>Q5ZAU7_ORYSJ</name>
<feature type="region of interest" description="Disordered" evidence="1">
    <location>
        <begin position="1"/>
        <end position="198"/>
    </location>
</feature>
<feature type="compositionally biased region" description="Basic and acidic residues" evidence="1">
    <location>
        <begin position="173"/>
        <end position="190"/>
    </location>
</feature>
<evidence type="ECO:0000256" key="1">
    <source>
        <dbReference type="SAM" id="MobiDB-lite"/>
    </source>
</evidence>
<feature type="compositionally biased region" description="Basic residues" evidence="1">
    <location>
        <begin position="157"/>
        <end position="167"/>
    </location>
</feature>
<feature type="compositionally biased region" description="Basic and acidic residues" evidence="1">
    <location>
        <begin position="50"/>
        <end position="59"/>
    </location>
</feature>
<organism evidence="2">
    <name type="scientific">Oryza sativa subsp. japonica</name>
    <name type="common">Rice</name>
    <dbReference type="NCBI Taxonomy" id="39947"/>
    <lineage>
        <taxon>Eukaryota</taxon>
        <taxon>Viridiplantae</taxon>
        <taxon>Streptophyta</taxon>
        <taxon>Embryophyta</taxon>
        <taxon>Tracheophyta</taxon>
        <taxon>Spermatophyta</taxon>
        <taxon>Magnoliopsida</taxon>
        <taxon>Liliopsida</taxon>
        <taxon>Poales</taxon>
        <taxon>Poaceae</taxon>
        <taxon>BOP clade</taxon>
        <taxon>Oryzoideae</taxon>
        <taxon>Oryzeae</taxon>
        <taxon>Oryzinae</taxon>
        <taxon>Oryza</taxon>
        <taxon>Oryza sativa</taxon>
    </lineage>
</organism>
<accession>Q5ZAU7</accession>
<reference evidence="2" key="1">
    <citation type="journal article" date="2002" name="Nature">
        <title>The genome sequence and structure of rice chromosome 1.</title>
        <authorList>
            <person name="Sasaki T."/>
            <person name="Matsumoto T."/>
            <person name="Yamamoto K."/>
            <person name="Sakata K."/>
            <person name="Baba T."/>
            <person name="Katayose Y."/>
            <person name="Wu J."/>
            <person name="Niimura Y."/>
            <person name="Cheng Z."/>
            <person name="Nagamura Y."/>
            <person name="Antonio B.A."/>
            <person name="Kanamori H."/>
            <person name="Hosokawa S."/>
            <person name="Masukawa M."/>
            <person name="Arikawa K."/>
            <person name="Chiden Y."/>
            <person name="Hayashi M."/>
            <person name="Okamoto M."/>
            <person name="Ando T."/>
            <person name="Aoki H."/>
            <person name="Arita K."/>
            <person name="Hamada M."/>
            <person name="Harada C."/>
            <person name="Hijishita S."/>
            <person name="Honda M."/>
            <person name="Ichikawa Y."/>
            <person name="Idonuma A."/>
            <person name="Iijima M."/>
            <person name="Ikeda M."/>
            <person name="Ikeno M."/>
            <person name="Itoh S."/>
            <person name="Itoh T."/>
            <person name="Itoh Y."/>
            <person name="Itoh Y."/>
            <person name="Iwabuchi A."/>
            <person name="Kamiya K."/>
            <person name="Karasawa W."/>
            <person name="Katagiri S."/>
            <person name="Kikuta A."/>
            <person name="Kobayashi N."/>
            <person name="Kono I."/>
            <person name="Machita K."/>
            <person name="Maehara T."/>
            <person name="Mizuno H."/>
            <person name="Mizubayashi T."/>
            <person name="Mukai Y."/>
            <person name="Nagasaki H."/>
            <person name="Nakashima M."/>
            <person name="Nakama Y."/>
            <person name="Nakamichi Y."/>
            <person name="Nakamura M."/>
            <person name="Namiki N."/>
            <person name="Negishi M."/>
            <person name="Ohta I."/>
            <person name="Ono N."/>
            <person name="Saji S."/>
            <person name="Sakai K."/>
            <person name="Shibata M."/>
            <person name="Shimokawa T."/>
            <person name="Shomura A."/>
            <person name="Song J."/>
            <person name="Takazaki Y."/>
            <person name="Terasawa K."/>
            <person name="Tsuji K."/>
            <person name="Waki K."/>
            <person name="Yamagata H."/>
            <person name="Yamane H."/>
            <person name="Yoshiki S."/>
            <person name="Yoshihara R."/>
            <person name="Yukawa K."/>
            <person name="Zhong H."/>
            <person name="Iwama H."/>
            <person name="Endo T."/>
            <person name="Ito H."/>
            <person name="Hahn J.H."/>
            <person name="Kim H.I."/>
            <person name="Eun M.Y."/>
            <person name="Yano M."/>
            <person name="Jiang J."/>
            <person name="Gojobori T."/>
        </authorList>
    </citation>
    <scope>NUCLEOTIDE SEQUENCE [LARGE SCALE GENOMIC DNA]</scope>
</reference>
<evidence type="ECO:0000313" key="2">
    <source>
        <dbReference type="EMBL" id="BAD53280.1"/>
    </source>
</evidence>
<dbReference type="Proteomes" id="UP000817658">
    <property type="component" value="Chromosome 1"/>
</dbReference>
<dbReference type="AlphaFoldDB" id="Q5ZAU7"/>
<feature type="compositionally biased region" description="Basic and acidic residues" evidence="1">
    <location>
        <begin position="132"/>
        <end position="141"/>
    </location>
</feature>
<sequence length="198" mass="21117">MVFADVSKGNQRRQAGPARQRHKGAAHGGPSPHVASGARPPRGRPRSARSRSDGHEAARLGHGHGTRPAWLSHGAAAAHERKRRRGAARGGVRAAQASGAAASRPADLTVAAHGPVVAGGGHRRGSAHGRQRREARWERRSSPRTRRRGMGKGGEARRRRSSGRRRNGGPAAFREREPADGGRKDRREGNRVPAGSRP</sequence>
<feature type="compositionally biased region" description="Low complexity" evidence="1">
    <location>
        <begin position="90"/>
        <end position="116"/>
    </location>
</feature>
<proteinExistence type="predicted"/>
<protein>
    <submittedName>
        <fullName evidence="2">Uncharacterized protein</fullName>
    </submittedName>
</protein>